<proteinExistence type="predicted"/>
<reference evidence="2 3" key="1">
    <citation type="journal article" date="2014" name="Int. J. Syst. Evol. Microbiol.">
        <title>Nocardioides zeae sp. nov., isolated from the stem of Zea mays.</title>
        <authorList>
            <person name="Glaeser S.P."/>
            <person name="McInroy J.A."/>
            <person name="Busse H.J."/>
            <person name="Kampfer P."/>
        </authorList>
    </citation>
    <scope>NUCLEOTIDE SEQUENCE [LARGE SCALE GENOMIC DNA]</scope>
    <source>
        <strain evidence="2 3">JCM 30728</strain>
    </source>
</reference>
<sequence length="180" mass="18504">MARVSGPLAPQDRFAGRVIPTSAFGDDTGDAPEALVAVLTAYAAGEADDADVLAVLGESRLLVPVVAVLGEVEVDENGLAHDKSSDMATVLVTGRDGRRALLAFTGQEALTRWRADARPVPVATQLAAASALQDGAAAIVVDIAGPVRFVVTADDLGALARGWELRRVAGGHAWIGVEAE</sequence>
<accession>A0A6P0HLU8</accession>
<comment type="caution">
    <text evidence="2">The sequence shown here is derived from an EMBL/GenBank/DDBJ whole genome shotgun (WGS) entry which is preliminary data.</text>
</comment>
<dbReference type="Pfam" id="PF07179">
    <property type="entry name" value="SseB"/>
    <property type="match status" value="1"/>
</dbReference>
<evidence type="ECO:0000313" key="2">
    <source>
        <dbReference type="EMBL" id="NEN79270.1"/>
    </source>
</evidence>
<dbReference type="AlphaFoldDB" id="A0A6P0HLU8"/>
<organism evidence="2 3">
    <name type="scientific">Nocardioides zeae</name>
    <dbReference type="NCBI Taxonomy" id="1457234"/>
    <lineage>
        <taxon>Bacteria</taxon>
        <taxon>Bacillati</taxon>
        <taxon>Actinomycetota</taxon>
        <taxon>Actinomycetes</taxon>
        <taxon>Propionibacteriales</taxon>
        <taxon>Nocardioidaceae</taxon>
        <taxon>Nocardioides</taxon>
    </lineage>
</organism>
<evidence type="ECO:0000259" key="1">
    <source>
        <dbReference type="Pfam" id="PF07179"/>
    </source>
</evidence>
<dbReference type="Proteomes" id="UP000468687">
    <property type="component" value="Unassembled WGS sequence"/>
</dbReference>
<protein>
    <submittedName>
        <fullName evidence="2">SseB family protein</fullName>
    </submittedName>
</protein>
<gene>
    <name evidence="2" type="ORF">G3T38_13385</name>
</gene>
<name>A0A6P0HLU8_9ACTN</name>
<evidence type="ECO:0000313" key="3">
    <source>
        <dbReference type="Proteomes" id="UP000468687"/>
    </source>
</evidence>
<dbReference type="InterPro" id="IPR009839">
    <property type="entry name" value="SseB_N"/>
</dbReference>
<keyword evidence="3" id="KW-1185">Reference proteome</keyword>
<feature type="domain" description="SseB protein N-terminal" evidence="1">
    <location>
        <begin position="35"/>
        <end position="156"/>
    </location>
</feature>
<dbReference type="EMBL" id="JAAGXA010000009">
    <property type="protein sequence ID" value="NEN79270.1"/>
    <property type="molecule type" value="Genomic_DNA"/>
</dbReference>